<dbReference type="Pfam" id="PF13450">
    <property type="entry name" value="NAD_binding_8"/>
    <property type="match status" value="1"/>
</dbReference>
<feature type="transmembrane region" description="Helical" evidence="13">
    <location>
        <begin position="468"/>
        <end position="489"/>
    </location>
</feature>
<feature type="transmembrane region" description="Helical" evidence="13">
    <location>
        <begin position="226"/>
        <end position="242"/>
    </location>
</feature>
<feature type="transmembrane region" description="Helical" evidence="13">
    <location>
        <begin position="155"/>
        <end position="182"/>
    </location>
</feature>
<feature type="transmembrane region" description="Helical" evidence="13">
    <location>
        <begin position="194"/>
        <end position="214"/>
    </location>
</feature>
<dbReference type="InterPro" id="IPR005829">
    <property type="entry name" value="Sugar_transporter_CS"/>
</dbReference>
<evidence type="ECO:0000256" key="8">
    <source>
        <dbReference type="ARBA" id="ARBA00022989"/>
    </source>
</evidence>
<dbReference type="GO" id="GO:0050660">
    <property type="term" value="F:flavin adenine dinucleotide binding"/>
    <property type="evidence" value="ECO:0007669"/>
    <property type="project" value="InterPro"/>
</dbReference>
<evidence type="ECO:0000256" key="12">
    <source>
        <dbReference type="SAM" id="MobiDB-lite"/>
    </source>
</evidence>
<evidence type="ECO:0000256" key="9">
    <source>
        <dbReference type="ARBA" id="ARBA00023002"/>
    </source>
</evidence>
<dbReference type="Pfam" id="PF07690">
    <property type="entry name" value="MFS_1"/>
    <property type="match status" value="1"/>
</dbReference>
<dbReference type="InterPro" id="IPR020946">
    <property type="entry name" value="Flavin_mOase-like"/>
</dbReference>
<dbReference type="GeneID" id="63673307"/>
<feature type="transmembrane region" description="Helical" evidence="13">
    <location>
        <begin position="405"/>
        <end position="428"/>
    </location>
</feature>
<dbReference type="Proteomes" id="UP000031575">
    <property type="component" value="Unassembled WGS sequence"/>
</dbReference>
<feature type="transmembrane region" description="Helical" evidence="13">
    <location>
        <begin position="64"/>
        <end position="85"/>
    </location>
</feature>
<proteinExistence type="inferred from homology"/>
<dbReference type="PROSITE" id="PS00216">
    <property type="entry name" value="SUGAR_TRANSPORT_1"/>
    <property type="match status" value="1"/>
</dbReference>
<dbReference type="AlphaFoldDB" id="A0A0C2ISU2"/>
<dbReference type="GO" id="GO:0042908">
    <property type="term" value="P:xenobiotic transport"/>
    <property type="evidence" value="ECO:0007669"/>
    <property type="project" value="UniProtKB-ARBA"/>
</dbReference>
<dbReference type="InterPro" id="IPR000960">
    <property type="entry name" value="Flavin_mOase"/>
</dbReference>
<dbReference type="FunFam" id="3.50.50.60:FF:000138">
    <property type="entry name" value="Flavin-containing monooxygenase"/>
    <property type="match status" value="1"/>
</dbReference>
<comment type="subcellular location">
    <subcellularLocation>
        <location evidence="2">Membrane</location>
        <topology evidence="2">Multi-pass membrane protein</topology>
    </subcellularLocation>
</comment>
<dbReference type="OrthoDB" id="66881at2759"/>
<gene>
    <name evidence="15" type="ORF">SPBR_00066</name>
</gene>
<keyword evidence="7" id="KW-0521">NADP</keyword>
<dbReference type="PANTHER" id="PTHR23502:SF182">
    <property type="entry name" value="POLYAMINE TRANSPORTER, PUTATIVE-RELATED"/>
    <property type="match status" value="1"/>
</dbReference>
<keyword evidence="10" id="KW-0503">Monooxygenase</keyword>
<dbReference type="PRINTS" id="PR00370">
    <property type="entry name" value="FMOXYGENASE"/>
</dbReference>
<feature type="transmembrane region" description="Helical" evidence="13">
    <location>
        <begin position="292"/>
        <end position="319"/>
    </location>
</feature>
<evidence type="ECO:0000256" key="11">
    <source>
        <dbReference type="ARBA" id="ARBA00023136"/>
    </source>
</evidence>
<comment type="similarity">
    <text evidence="3">Belongs to the FMO family.</text>
</comment>
<evidence type="ECO:0000313" key="16">
    <source>
        <dbReference type="Proteomes" id="UP000031575"/>
    </source>
</evidence>
<dbReference type="GO" id="GO:0000297">
    <property type="term" value="F:spermine transmembrane transporter activity"/>
    <property type="evidence" value="ECO:0007669"/>
    <property type="project" value="TreeGrafter"/>
</dbReference>
<dbReference type="InterPro" id="IPR036188">
    <property type="entry name" value="FAD/NAD-bd_sf"/>
</dbReference>
<evidence type="ECO:0000256" key="7">
    <source>
        <dbReference type="ARBA" id="ARBA00022857"/>
    </source>
</evidence>
<feature type="region of interest" description="Disordered" evidence="12">
    <location>
        <begin position="808"/>
        <end position="837"/>
    </location>
</feature>
<reference evidence="15 16" key="1">
    <citation type="journal article" date="2014" name="BMC Genomics">
        <title>Comparative genomics of the major fungal agents of human and animal Sporotrichosis: Sporothrix schenckii and Sporothrix brasiliensis.</title>
        <authorList>
            <person name="Teixeira M.M."/>
            <person name="de Almeida L.G."/>
            <person name="Kubitschek-Barreira P."/>
            <person name="Alves F.L."/>
            <person name="Kioshima E.S."/>
            <person name="Abadio A.K."/>
            <person name="Fernandes L."/>
            <person name="Derengowski L.S."/>
            <person name="Ferreira K.S."/>
            <person name="Souza R.C."/>
            <person name="Ruiz J.C."/>
            <person name="de Andrade N.C."/>
            <person name="Paes H.C."/>
            <person name="Nicola A.M."/>
            <person name="Albuquerque P."/>
            <person name="Gerber A.L."/>
            <person name="Martins V.P."/>
            <person name="Peconick L.D."/>
            <person name="Neto A.V."/>
            <person name="Chaucanez C.B."/>
            <person name="Silva P.A."/>
            <person name="Cunha O.L."/>
            <person name="de Oliveira F.F."/>
            <person name="dos Santos T.C."/>
            <person name="Barros A.L."/>
            <person name="Soares M.A."/>
            <person name="de Oliveira L.M."/>
            <person name="Marini M.M."/>
            <person name="Villalobos-Duno H."/>
            <person name="Cunha M.M."/>
            <person name="de Hoog S."/>
            <person name="da Silveira J.F."/>
            <person name="Henrissat B."/>
            <person name="Nino-Vega G.A."/>
            <person name="Cisalpino P.S."/>
            <person name="Mora-Montes H.M."/>
            <person name="Almeida S.R."/>
            <person name="Stajich J.E."/>
            <person name="Lopes-Bezerra L.M."/>
            <person name="Vasconcelos A.T."/>
            <person name="Felipe M.S."/>
        </authorList>
    </citation>
    <scope>NUCLEOTIDE SEQUENCE [LARGE SCALE GENOMIC DNA]</scope>
    <source>
        <strain evidence="15 16">5110</strain>
    </source>
</reference>
<dbReference type="VEuPathDB" id="FungiDB:SPBR_00066"/>
<name>A0A0C2ISU2_9PEZI</name>
<feature type="domain" description="Major facilitator superfamily (MFS) profile" evidence="14">
    <location>
        <begin position="66"/>
        <end position="498"/>
    </location>
</feature>
<keyword evidence="8 13" id="KW-1133">Transmembrane helix</keyword>
<dbReference type="Gene3D" id="1.20.1250.20">
    <property type="entry name" value="MFS general substrate transporter like domains"/>
    <property type="match status" value="1"/>
</dbReference>
<evidence type="ECO:0000313" key="15">
    <source>
        <dbReference type="EMBL" id="KIH89920.1"/>
    </source>
</evidence>
<feature type="compositionally biased region" description="Low complexity" evidence="12">
    <location>
        <begin position="818"/>
        <end position="828"/>
    </location>
</feature>
<feature type="region of interest" description="Disordered" evidence="12">
    <location>
        <begin position="1"/>
        <end position="22"/>
    </location>
</feature>
<accession>A0A0C2ISU2</accession>
<dbReference type="EMBL" id="AWTV01000008">
    <property type="protein sequence ID" value="KIH89920.1"/>
    <property type="molecule type" value="Genomic_DNA"/>
</dbReference>
<comment type="caution">
    <text evidence="15">The sequence shown here is derived from an EMBL/GenBank/DDBJ whole genome shotgun (WGS) entry which is preliminary data.</text>
</comment>
<feature type="transmembrane region" description="Helical" evidence="13">
    <location>
        <begin position="331"/>
        <end position="350"/>
    </location>
</feature>
<keyword evidence="16" id="KW-1185">Reference proteome</keyword>
<dbReference type="GO" id="GO:0004499">
    <property type="term" value="F:N,N-dimethylaniline monooxygenase activity"/>
    <property type="evidence" value="ECO:0007669"/>
    <property type="project" value="InterPro"/>
</dbReference>
<dbReference type="InterPro" id="IPR036259">
    <property type="entry name" value="MFS_trans_sf"/>
</dbReference>
<evidence type="ECO:0000256" key="2">
    <source>
        <dbReference type="ARBA" id="ARBA00004141"/>
    </source>
</evidence>
<dbReference type="Gene3D" id="3.50.50.60">
    <property type="entry name" value="FAD/NAD(P)-binding domain"/>
    <property type="match status" value="2"/>
</dbReference>
<dbReference type="GO" id="GO:0140115">
    <property type="term" value="P:export across plasma membrane"/>
    <property type="evidence" value="ECO:0007669"/>
    <property type="project" value="UniProtKB-ARBA"/>
</dbReference>
<keyword evidence="5 13" id="KW-0812">Transmembrane</keyword>
<organism evidence="15 16">
    <name type="scientific">Sporothrix brasiliensis 5110</name>
    <dbReference type="NCBI Taxonomy" id="1398154"/>
    <lineage>
        <taxon>Eukaryota</taxon>
        <taxon>Fungi</taxon>
        <taxon>Dikarya</taxon>
        <taxon>Ascomycota</taxon>
        <taxon>Pezizomycotina</taxon>
        <taxon>Sordariomycetes</taxon>
        <taxon>Sordariomycetidae</taxon>
        <taxon>Ophiostomatales</taxon>
        <taxon>Ophiostomataceae</taxon>
        <taxon>Sporothrix</taxon>
    </lineage>
</organism>
<evidence type="ECO:0000256" key="5">
    <source>
        <dbReference type="ARBA" id="ARBA00022692"/>
    </source>
</evidence>
<keyword evidence="11 13" id="KW-0472">Membrane</keyword>
<feature type="transmembrane region" description="Helical" evidence="13">
    <location>
        <begin position="97"/>
        <end position="119"/>
    </location>
</feature>
<dbReference type="SUPFAM" id="SSF51905">
    <property type="entry name" value="FAD/NAD(P)-binding domain"/>
    <property type="match status" value="2"/>
</dbReference>
<dbReference type="HOGENOM" id="CLU_288717_0_0_1"/>
<feature type="region of interest" description="Disordered" evidence="12">
    <location>
        <begin position="527"/>
        <end position="547"/>
    </location>
</feature>
<keyword evidence="9" id="KW-0560">Oxidoreductase</keyword>
<dbReference type="InterPro" id="IPR020846">
    <property type="entry name" value="MFS_dom"/>
</dbReference>
<evidence type="ECO:0000256" key="1">
    <source>
        <dbReference type="ARBA" id="ARBA00001974"/>
    </source>
</evidence>
<dbReference type="GO" id="GO:0050661">
    <property type="term" value="F:NADP binding"/>
    <property type="evidence" value="ECO:0007669"/>
    <property type="project" value="InterPro"/>
</dbReference>
<dbReference type="PROSITE" id="PS50850">
    <property type="entry name" value="MFS"/>
    <property type="match status" value="1"/>
</dbReference>
<dbReference type="CDD" id="cd17323">
    <property type="entry name" value="MFS_Tpo1_MDR_like"/>
    <property type="match status" value="1"/>
</dbReference>
<keyword evidence="6" id="KW-0274">FAD</keyword>
<feature type="transmembrane region" description="Helical" evidence="13">
    <location>
        <begin position="374"/>
        <end position="393"/>
    </location>
</feature>
<evidence type="ECO:0000256" key="3">
    <source>
        <dbReference type="ARBA" id="ARBA00009183"/>
    </source>
</evidence>
<dbReference type="SUPFAM" id="SSF103473">
    <property type="entry name" value="MFS general substrate transporter"/>
    <property type="match status" value="1"/>
</dbReference>
<comment type="cofactor">
    <cofactor evidence="1">
        <name>FAD</name>
        <dbReference type="ChEBI" id="CHEBI:57692"/>
    </cofactor>
</comment>
<feature type="transmembrane region" description="Helical" evidence="13">
    <location>
        <begin position="131"/>
        <end position="149"/>
    </location>
</feature>
<dbReference type="RefSeq" id="XP_040617930.1">
    <property type="nucleotide sequence ID" value="XM_040758386.1"/>
</dbReference>
<dbReference type="InterPro" id="IPR011701">
    <property type="entry name" value="MFS"/>
</dbReference>
<evidence type="ECO:0000256" key="13">
    <source>
        <dbReference type="SAM" id="Phobius"/>
    </source>
</evidence>
<feature type="compositionally biased region" description="Low complexity" evidence="12">
    <location>
        <begin position="529"/>
        <end position="547"/>
    </location>
</feature>
<sequence length="1064" mass="114341">MSETTTAEKAIDQGNASSESASFVDVERNVPAPQDAVASAVASTVSMSAANKGTKTSFSIWSKIYYTSIPCFLAYLITFSASVVAPATTTFMAEFHVSRTVALLSGTVYLLGLSFGPMFLAPISELVGRRWLYVLTSASIVVFAAGAGACHTFTGFLVCRFLCGFFGSSGIAIGAGTIFDVWGLTKARGLATLLFIYGPFMGPSMGPLAGAYIMHEHGGDWRWTQWLIALLGAPIFVLILFMKETSTTRVHGGGHHHNNNDKKSWLGVAGQAVSLLQAAVVRSTTMLTTEAIAFSITLYTGYAYAVVFSFFASGSYVFLVDYGFDERQVGLVFLSVFVGYVLAAVLHIVVEKTLYARAERLAPAGQRPAPEHRLYSAMAGSIFLPIGLFWYAWSSRPGGGNWAVVAASGIPFGIGAFVLFLSSIMYLVESYGASASASALAANGSIRYMLGAVFPLFTIQMYETLGVHWAGSVFAFLSLALLPIPWLLFKYGHKLRQNSRFVPATAATTPATTAPATTALAKHTQPGHASSLAAPAQPSPSGSPMASDSKLEVKRVAVIGAGACGLAAAKYLQAEKVFSKIEVFDQRASAGGLWNYTPLHVVDSGFAIPHIKPSDRPDTLVQGDNVNDNDNDADADTAPLVVVSPVYDQLETNIPHTLMNYSDQPFPQGTALFPPHAVVRQYLHTAAESVAPLLSLATQVLDVRRRDTDGGRPAVWDVEVQHVPSGTRRTVEFDAVVVANGHYNDPYVPDIRGLAAFNEAHPGVVTHSKFYRRPDPFAGKKVLVVGNSASGIDLSAQIAAVARSPVLVSEKERPNPSTPSTPALAPADGAPPPTHNVPEIVEFQPAQRAVRFADGVVETDIDAVVFCTGYFYSFPFLRSLAPPVAVADGSHVPDLYEHVLALHHPTLAFLGIPQRIVPFPVAEAQSAWVARLFSGRLPLPSRDTMQQWLDALVAERGVGKQLHNLSFPRDVAYINNLHDRSLAATPHPSLLPNNGVGRRPPYWGPEQAWARERFPMIKLAARALGEKRLEVQTLEQLGFDYKAWAASMEAEPSKDEEDGKADAP</sequence>
<dbReference type="GO" id="GO:0005886">
    <property type="term" value="C:plasma membrane"/>
    <property type="evidence" value="ECO:0007669"/>
    <property type="project" value="TreeGrafter"/>
</dbReference>
<dbReference type="PANTHER" id="PTHR23502">
    <property type="entry name" value="MAJOR FACILITATOR SUPERFAMILY"/>
    <property type="match status" value="1"/>
</dbReference>
<evidence type="ECO:0000256" key="10">
    <source>
        <dbReference type="ARBA" id="ARBA00023033"/>
    </source>
</evidence>
<evidence type="ECO:0000256" key="6">
    <source>
        <dbReference type="ARBA" id="ARBA00022827"/>
    </source>
</evidence>
<evidence type="ECO:0000259" key="14">
    <source>
        <dbReference type="PROSITE" id="PS50850"/>
    </source>
</evidence>
<keyword evidence="4" id="KW-0285">Flavoprotein</keyword>
<evidence type="ECO:0000256" key="4">
    <source>
        <dbReference type="ARBA" id="ARBA00022630"/>
    </source>
</evidence>
<dbReference type="Pfam" id="PF00743">
    <property type="entry name" value="FMO-like"/>
    <property type="match status" value="2"/>
</dbReference>
<protein>
    <recommendedName>
        <fullName evidence="14">Major facilitator superfamily (MFS) profile domain-containing protein</fullName>
    </recommendedName>
</protein>
<dbReference type="GO" id="GO:0015606">
    <property type="term" value="F:spermidine transmembrane transporter activity"/>
    <property type="evidence" value="ECO:0007669"/>
    <property type="project" value="TreeGrafter"/>
</dbReference>